<comment type="caution">
    <text evidence="2">The sequence shown here is derived from an EMBL/GenBank/DDBJ whole genome shotgun (WGS) entry which is preliminary data.</text>
</comment>
<protein>
    <submittedName>
        <fullName evidence="2">Uncharacterized protein</fullName>
    </submittedName>
</protein>
<feature type="transmembrane region" description="Helical" evidence="1">
    <location>
        <begin position="99"/>
        <end position="120"/>
    </location>
</feature>
<gene>
    <name evidence="2" type="ORF">IQ260_28730</name>
</gene>
<evidence type="ECO:0000256" key="1">
    <source>
        <dbReference type="SAM" id="Phobius"/>
    </source>
</evidence>
<proteinExistence type="predicted"/>
<organism evidence="2 3">
    <name type="scientific">Leptolyngbya cf. ectocarpi LEGE 11479</name>
    <dbReference type="NCBI Taxonomy" id="1828722"/>
    <lineage>
        <taxon>Bacteria</taxon>
        <taxon>Bacillati</taxon>
        <taxon>Cyanobacteriota</taxon>
        <taxon>Cyanophyceae</taxon>
        <taxon>Leptolyngbyales</taxon>
        <taxon>Leptolyngbyaceae</taxon>
        <taxon>Leptolyngbya group</taxon>
        <taxon>Leptolyngbya</taxon>
    </lineage>
</organism>
<keyword evidence="1" id="KW-0472">Membrane</keyword>
<accession>A0A929A050</accession>
<keyword evidence="3" id="KW-1185">Reference proteome</keyword>
<reference evidence="2" key="1">
    <citation type="submission" date="2020-10" db="EMBL/GenBank/DDBJ databases">
        <authorList>
            <person name="Castelo-Branco R."/>
            <person name="Eusebio N."/>
            <person name="Adriana R."/>
            <person name="Vieira A."/>
            <person name="Brugerolle De Fraissinette N."/>
            <person name="Rezende De Castro R."/>
            <person name="Schneider M.P."/>
            <person name="Vasconcelos V."/>
            <person name="Leao P.N."/>
        </authorList>
    </citation>
    <scope>NUCLEOTIDE SEQUENCE</scope>
    <source>
        <strain evidence="2">LEGE 11479</strain>
    </source>
</reference>
<evidence type="ECO:0000313" key="3">
    <source>
        <dbReference type="Proteomes" id="UP000615026"/>
    </source>
</evidence>
<feature type="transmembrane region" description="Helical" evidence="1">
    <location>
        <begin position="126"/>
        <end position="150"/>
    </location>
</feature>
<evidence type="ECO:0000313" key="2">
    <source>
        <dbReference type="EMBL" id="MBE9070630.1"/>
    </source>
</evidence>
<dbReference type="EMBL" id="JADEXP010000482">
    <property type="protein sequence ID" value="MBE9070630.1"/>
    <property type="molecule type" value="Genomic_DNA"/>
</dbReference>
<keyword evidence="1" id="KW-0812">Transmembrane</keyword>
<dbReference type="Proteomes" id="UP000615026">
    <property type="component" value="Unassembled WGS sequence"/>
</dbReference>
<dbReference type="AlphaFoldDB" id="A0A929A050"/>
<dbReference type="RefSeq" id="WP_193996488.1">
    <property type="nucleotide sequence ID" value="NZ_JADEXP010000482.1"/>
</dbReference>
<sequence length="154" mass="17146">MVSIATPYLMPDVKKSVLPLDQISLPCQSVYSPQACHHLYWQLLHLQESLAATREELQALKYSKNILTSSSSSVVNEPIVMKRYSYSPLMQLTFKALSYLVWLVIGLAIALSLTHILNILPITNHIIGFVAMLLKPLVAIVLGLIAITVFKESL</sequence>
<keyword evidence="1" id="KW-1133">Transmembrane helix</keyword>
<name>A0A929A050_LEPEC</name>